<feature type="transmembrane region" description="Helical" evidence="8">
    <location>
        <begin position="213"/>
        <end position="233"/>
    </location>
</feature>
<keyword evidence="3" id="KW-0813">Transport</keyword>
<sequence>MTGPPDTDRRGIALGVAAYLLWGVFPAFFHLLGAAAPTEILAHRVLWTLVLMAVILSVVRGWGALRSLPPRVWAMVTAAAALIAVNWGLFIYSTAVGHVVEVALGYYIGPLVSVLIGVVVLRERLRLLQWVAVGIATVAVLVIAVGDHRVPWLGLGLAVSFATYGLIKKTVPLPATASLTAEGVVLAPLAAAYLVFLQLAGTATLTGHGAGHVALLVLTGPVTAVPLLLFGAAARRIPLTTLGTLQYLAPTLQFLLGVVVYGEVMPAERWVGFGLVWVALVVFTVDLVRSRPRRVAEEVVGAAECR</sequence>
<keyword evidence="11" id="KW-1185">Reference proteome</keyword>
<accession>A0ABU2N3R4</accession>
<evidence type="ECO:0000256" key="6">
    <source>
        <dbReference type="ARBA" id="ARBA00022989"/>
    </source>
</evidence>
<dbReference type="EMBL" id="JAVREJ010000002">
    <property type="protein sequence ID" value="MDT0348566.1"/>
    <property type="molecule type" value="Genomic_DNA"/>
</dbReference>
<feature type="transmembrane region" description="Helical" evidence="8">
    <location>
        <begin position="104"/>
        <end position="120"/>
    </location>
</feature>
<dbReference type="RefSeq" id="WP_311554494.1">
    <property type="nucleotide sequence ID" value="NZ_JAVREJ010000002.1"/>
</dbReference>
<evidence type="ECO:0000313" key="10">
    <source>
        <dbReference type="EMBL" id="MDT0348566.1"/>
    </source>
</evidence>
<dbReference type="SUPFAM" id="SSF103481">
    <property type="entry name" value="Multidrug resistance efflux transporter EmrE"/>
    <property type="match status" value="2"/>
</dbReference>
<feature type="transmembrane region" description="Helical" evidence="8">
    <location>
        <begin position="45"/>
        <end position="65"/>
    </location>
</feature>
<feature type="transmembrane region" description="Helical" evidence="8">
    <location>
        <begin position="245"/>
        <end position="264"/>
    </location>
</feature>
<evidence type="ECO:0000256" key="2">
    <source>
        <dbReference type="ARBA" id="ARBA00007362"/>
    </source>
</evidence>
<reference evidence="11" key="1">
    <citation type="submission" date="2023-07" db="EMBL/GenBank/DDBJ databases">
        <title>30 novel species of actinomycetes from the DSMZ collection.</title>
        <authorList>
            <person name="Nouioui I."/>
        </authorList>
    </citation>
    <scope>NUCLEOTIDE SEQUENCE [LARGE SCALE GENOMIC DNA]</scope>
    <source>
        <strain evidence="11">DSM 45834</strain>
    </source>
</reference>
<evidence type="ECO:0000256" key="8">
    <source>
        <dbReference type="SAM" id="Phobius"/>
    </source>
</evidence>
<evidence type="ECO:0000256" key="1">
    <source>
        <dbReference type="ARBA" id="ARBA00004651"/>
    </source>
</evidence>
<comment type="caution">
    <text evidence="10">The sequence shown here is derived from an EMBL/GenBank/DDBJ whole genome shotgun (WGS) entry which is preliminary data.</text>
</comment>
<feature type="transmembrane region" description="Helical" evidence="8">
    <location>
        <begin position="12"/>
        <end position="33"/>
    </location>
</feature>
<gene>
    <name evidence="10" type="primary">rarD</name>
    <name evidence="10" type="ORF">RM445_03400</name>
</gene>
<dbReference type="InterPro" id="IPR000620">
    <property type="entry name" value="EamA_dom"/>
</dbReference>
<organism evidence="10 11">
    <name type="scientific">Pseudonocardia charpentierae</name>
    <dbReference type="NCBI Taxonomy" id="3075545"/>
    <lineage>
        <taxon>Bacteria</taxon>
        <taxon>Bacillati</taxon>
        <taxon>Actinomycetota</taxon>
        <taxon>Actinomycetes</taxon>
        <taxon>Pseudonocardiales</taxon>
        <taxon>Pseudonocardiaceae</taxon>
        <taxon>Pseudonocardia</taxon>
    </lineage>
</organism>
<feature type="domain" description="EamA" evidence="9">
    <location>
        <begin position="10"/>
        <end position="144"/>
    </location>
</feature>
<comment type="subcellular location">
    <subcellularLocation>
        <location evidence="1">Cell membrane</location>
        <topology evidence="1">Multi-pass membrane protein</topology>
    </subcellularLocation>
</comment>
<proteinExistence type="inferred from homology"/>
<evidence type="ECO:0000256" key="7">
    <source>
        <dbReference type="ARBA" id="ARBA00023136"/>
    </source>
</evidence>
<name>A0ABU2N3R4_9PSEU</name>
<evidence type="ECO:0000256" key="4">
    <source>
        <dbReference type="ARBA" id="ARBA00022475"/>
    </source>
</evidence>
<feature type="transmembrane region" description="Helical" evidence="8">
    <location>
        <begin position="127"/>
        <end position="144"/>
    </location>
</feature>
<dbReference type="PANTHER" id="PTHR22911:SF137">
    <property type="entry name" value="SOLUTE CARRIER FAMILY 35 MEMBER G2-RELATED"/>
    <property type="match status" value="1"/>
</dbReference>
<dbReference type="Proteomes" id="UP001183202">
    <property type="component" value="Unassembled WGS sequence"/>
</dbReference>
<dbReference type="Pfam" id="PF00892">
    <property type="entry name" value="EamA"/>
    <property type="match status" value="1"/>
</dbReference>
<feature type="transmembrane region" description="Helical" evidence="8">
    <location>
        <begin position="150"/>
        <end position="167"/>
    </location>
</feature>
<keyword evidence="5 8" id="KW-0812">Transmembrane</keyword>
<evidence type="ECO:0000259" key="9">
    <source>
        <dbReference type="Pfam" id="PF00892"/>
    </source>
</evidence>
<keyword evidence="4" id="KW-1003">Cell membrane</keyword>
<comment type="similarity">
    <text evidence="2">Belongs to the EamA transporter family.</text>
</comment>
<keyword evidence="7 8" id="KW-0472">Membrane</keyword>
<feature type="transmembrane region" description="Helical" evidence="8">
    <location>
        <begin position="72"/>
        <end position="92"/>
    </location>
</feature>
<protein>
    <submittedName>
        <fullName evidence="10">EamA family transporter RarD</fullName>
    </submittedName>
</protein>
<feature type="transmembrane region" description="Helical" evidence="8">
    <location>
        <begin position="179"/>
        <end position="201"/>
    </location>
</feature>
<dbReference type="InterPro" id="IPR037185">
    <property type="entry name" value="EmrE-like"/>
</dbReference>
<dbReference type="PANTHER" id="PTHR22911">
    <property type="entry name" value="ACYL-MALONYL CONDENSING ENZYME-RELATED"/>
    <property type="match status" value="1"/>
</dbReference>
<evidence type="ECO:0000256" key="5">
    <source>
        <dbReference type="ARBA" id="ARBA00022692"/>
    </source>
</evidence>
<feature type="transmembrane region" description="Helical" evidence="8">
    <location>
        <begin position="270"/>
        <end position="288"/>
    </location>
</feature>
<evidence type="ECO:0000313" key="11">
    <source>
        <dbReference type="Proteomes" id="UP001183202"/>
    </source>
</evidence>
<keyword evidence="6 8" id="KW-1133">Transmembrane helix</keyword>
<evidence type="ECO:0000256" key="3">
    <source>
        <dbReference type="ARBA" id="ARBA00022448"/>
    </source>
</evidence>
<dbReference type="InterPro" id="IPR004626">
    <property type="entry name" value="RarD"/>
</dbReference>
<dbReference type="NCBIfam" id="TIGR00688">
    <property type="entry name" value="rarD"/>
    <property type="match status" value="1"/>
</dbReference>